<gene>
    <name evidence="3" type="ORF">FRX48_08582</name>
</gene>
<dbReference type="InterPro" id="IPR036930">
    <property type="entry name" value="WGR_dom_sf"/>
</dbReference>
<dbReference type="PROSITE" id="PS50172">
    <property type="entry name" value="BRCT"/>
    <property type="match status" value="1"/>
</dbReference>
<dbReference type="SUPFAM" id="SSF142921">
    <property type="entry name" value="WGR domain-like"/>
    <property type="match status" value="1"/>
</dbReference>
<evidence type="ECO:0000313" key="4">
    <source>
        <dbReference type="Proteomes" id="UP000324767"/>
    </source>
</evidence>
<dbReference type="InterPro" id="IPR001357">
    <property type="entry name" value="BRCT_dom"/>
</dbReference>
<dbReference type="EMBL" id="VXIT01000016">
    <property type="protein sequence ID" value="KAA6407744.1"/>
    <property type="molecule type" value="Genomic_DNA"/>
</dbReference>
<dbReference type="CDD" id="cd00027">
    <property type="entry name" value="BRCT"/>
    <property type="match status" value="1"/>
</dbReference>
<evidence type="ECO:0000259" key="1">
    <source>
        <dbReference type="PROSITE" id="PS50172"/>
    </source>
</evidence>
<feature type="domain" description="BRCT" evidence="1">
    <location>
        <begin position="1"/>
        <end position="95"/>
    </location>
</feature>
<accession>A0A5M8PFU9</accession>
<feature type="domain" description="WGR" evidence="2">
    <location>
        <begin position="139"/>
        <end position="239"/>
    </location>
</feature>
<name>A0A5M8PFU9_9LECA</name>
<sequence length="269" mass="30628">MKNPFKRFTIAVTGDFGAARTHEKMKQWVETNGGTWATKIDSAVTHLICSKEHFTKSVAMVKQARTIKKLKIVSFDWLEDSLMNQSPKREGKYLMKSRIKEAVKAKAKKTTTRKQNIKQGVKAFEKGVKEFRDEMYSDGYHIYRDSTGFSYDITLARADLTSNKNQRFYLKLYETHTAPNLYATYVKYSSPGQSATHVLCPTGSTFEMALSNFKAFFKIKTRKAWEQRLASIQVDEEAFSYTPPAAGLPKGNMPTNPDEIYGDTSAGFW</sequence>
<comment type="caution">
    <text evidence="3">The sequence shown here is derived from an EMBL/GenBank/DDBJ whole genome shotgun (WGS) entry which is preliminary data.</text>
</comment>
<dbReference type="InterPro" id="IPR008893">
    <property type="entry name" value="WGR_domain"/>
</dbReference>
<dbReference type="AlphaFoldDB" id="A0A5M8PFU9"/>
<dbReference type="PROSITE" id="PS51977">
    <property type="entry name" value="WGR"/>
    <property type="match status" value="1"/>
</dbReference>
<evidence type="ECO:0000259" key="2">
    <source>
        <dbReference type="PROSITE" id="PS51977"/>
    </source>
</evidence>
<dbReference type="SUPFAM" id="SSF52113">
    <property type="entry name" value="BRCT domain"/>
    <property type="match status" value="1"/>
</dbReference>
<reference evidence="3 4" key="1">
    <citation type="submission" date="2019-09" db="EMBL/GenBank/DDBJ databases">
        <title>The hologenome of the rock-dwelling lichen Lasallia pustulata.</title>
        <authorList>
            <person name="Greshake Tzovaras B."/>
            <person name="Segers F."/>
            <person name="Bicker A."/>
            <person name="Dal Grande F."/>
            <person name="Otte J."/>
            <person name="Hankeln T."/>
            <person name="Schmitt I."/>
            <person name="Ebersberger I."/>
        </authorList>
    </citation>
    <scope>NUCLEOTIDE SEQUENCE [LARGE SCALE GENOMIC DNA]</scope>
    <source>
        <strain evidence="3">A1-1</strain>
    </source>
</reference>
<dbReference type="InterPro" id="IPR036420">
    <property type="entry name" value="BRCT_dom_sf"/>
</dbReference>
<protein>
    <submittedName>
        <fullName evidence="3">Uncharacterized protein</fullName>
    </submittedName>
</protein>
<dbReference type="Pfam" id="PF00533">
    <property type="entry name" value="BRCT"/>
    <property type="match status" value="1"/>
</dbReference>
<organism evidence="3 4">
    <name type="scientific">Lasallia pustulata</name>
    <dbReference type="NCBI Taxonomy" id="136370"/>
    <lineage>
        <taxon>Eukaryota</taxon>
        <taxon>Fungi</taxon>
        <taxon>Dikarya</taxon>
        <taxon>Ascomycota</taxon>
        <taxon>Pezizomycotina</taxon>
        <taxon>Lecanoromycetes</taxon>
        <taxon>OSLEUM clade</taxon>
        <taxon>Umbilicariomycetidae</taxon>
        <taxon>Umbilicariales</taxon>
        <taxon>Umbilicariaceae</taxon>
        <taxon>Lasallia</taxon>
    </lineage>
</organism>
<dbReference type="Proteomes" id="UP000324767">
    <property type="component" value="Unassembled WGS sequence"/>
</dbReference>
<proteinExistence type="predicted"/>
<dbReference type="OrthoDB" id="342264at2759"/>
<dbReference type="Gene3D" id="3.40.50.10190">
    <property type="entry name" value="BRCT domain"/>
    <property type="match status" value="1"/>
</dbReference>
<evidence type="ECO:0000313" key="3">
    <source>
        <dbReference type="EMBL" id="KAA6407744.1"/>
    </source>
</evidence>
<dbReference type="SMART" id="SM00292">
    <property type="entry name" value="BRCT"/>
    <property type="match status" value="1"/>
</dbReference>